<dbReference type="Pfam" id="PF10604">
    <property type="entry name" value="Polyketide_cyc2"/>
    <property type="match status" value="1"/>
</dbReference>
<organism evidence="1 4">
    <name type="scientific">Lacticaseibacillus rhamnosus</name>
    <name type="common">Lactobacillus rhamnosus</name>
    <dbReference type="NCBI Taxonomy" id="47715"/>
    <lineage>
        <taxon>Bacteria</taxon>
        <taxon>Bacillati</taxon>
        <taxon>Bacillota</taxon>
        <taxon>Bacilli</taxon>
        <taxon>Lactobacillales</taxon>
        <taxon>Lactobacillaceae</taxon>
        <taxon>Lacticaseibacillus</taxon>
    </lineage>
</organism>
<evidence type="ECO:0000313" key="2">
    <source>
        <dbReference type="EMBL" id="THC78972.1"/>
    </source>
</evidence>
<reference evidence="1 4" key="2">
    <citation type="submission" date="2020-07" db="EMBL/GenBank/DDBJ databases">
        <title>Organ Donor 1.</title>
        <authorList>
            <person name="Marsh A.J."/>
            <person name="Azcarate-Peril M.A."/>
        </authorList>
    </citation>
    <scope>NUCLEOTIDE SEQUENCE [LARGE SCALE GENOMIC DNA]</scope>
    <source>
        <strain evidence="1 4">AMC0712</strain>
    </source>
</reference>
<evidence type="ECO:0000313" key="3">
    <source>
        <dbReference type="Proteomes" id="UP000307517"/>
    </source>
</evidence>
<comment type="caution">
    <text evidence="1">The sequence shown here is derived from an EMBL/GenBank/DDBJ whole genome shotgun (WGS) entry which is preliminary data.</text>
</comment>
<reference evidence="2 3" key="1">
    <citation type="submission" date="2019-04" db="EMBL/GenBank/DDBJ databases">
        <title>Genome Announcement to Ensure Probiotic Safety of Lactobacillus rhamnosus UBLR-58.</title>
        <authorList>
            <person name="Sulthana A."/>
            <person name="Lakshmi S.G."/>
            <person name="Madempudi R.S."/>
        </authorList>
    </citation>
    <scope>NUCLEOTIDE SEQUENCE [LARGE SCALE GENOMIC DNA]</scope>
    <source>
        <strain evidence="2 3">UBLR-58</strain>
    </source>
</reference>
<dbReference type="RefSeq" id="WP_005690452.1">
    <property type="nucleotide sequence ID" value="NZ_CABFNI010000003.1"/>
</dbReference>
<dbReference type="AlphaFoldDB" id="A0A7X2J3W0"/>
<protein>
    <submittedName>
        <fullName evidence="1">SRPBCC family protein</fullName>
    </submittedName>
</protein>
<dbReference type="InterPro" id="IPR023393">
    <property type="entry name" value="START-like_dom_sf"/>
</dbReference>
<proteinExistence type="predicted"/>
<dbReference type="Proteomes" id="UP000552935">
    <property type="component" value="Unassembled WGS sequence"/>
</dbReference>
<dbReference type="InterPro" id="IPR019587">
    <property type="entry name" value="Polyketide_cyclase/dehydratase"/>
</dbReference>
<dbReference type="Gene3D" id="3.30.530.20">
    <property type="match status" value="1"/>
</dbReference>
<dbReference type="EMBL" id="JACCKI010000001">
    <property type="protein sequence ID" value="NZA03759.1"/>
    <property type="molecule type" value="Genomic_DNA"/>
</dbReference>
<evidence type="ECO:0000313" key="4">
    <source>
        <dbReference type="Proteomes" id="UP000552935"/>
    </source>
</evidence>
<dbReference type="SUPFAM" id="SSF55961">
    <property type="entry name" value="Bet v1-like"/>
    <property type="match status" value="1"/>
</dbReference>
<name>A0A7X2J3W0_LACRH</name>
<sequence length="143" mass="16057">MMMKNLFTNVIAVHANATEVKAMLADPTQMLKWIPEIDTVTEDQNQFQIIRQTTALNQSEMITVTTAADSITYHSTEGRLAYDLTFTFTTADDQTVVTETLAVPESTDTHLPLKLLAPIAKHAFYENLTNFATLVERLAYETK</sequence>
<dbReference type="EMBL" id="SSHM01000001">
    <property type="protein sequence ID" value="THC78972.1"/>
    <property type="molecule type" value="Genomic_DNA"/>
</dbReference>
<evidence type="ECO:0000313" key="1">
    <source>
        <dbReference type="EMBL" id="NZA03759.1"/>
    </source>
</evidence>
<dbReference type="Proteomes" id="UP000307517">
    <property type="component" value="Unassembled WGS sequence"/>
</dbReference>
<accession>A0A7X2J3W0</accession>
<gene>
    <name evidence="2" type="ORF">E6L36_00185</name>
    <name evidence="1" type="ORF">H0N82_01165</name>
</gene>